<feature type="domain" description="RecX third three-helical" evidence="6">
    <location>
        <begin position="90"/>
        <end position="135"/>
    </location>
</feature>
<gene>
    <name evidence="7" type="ORF">DI487_05965</name>
</gene>
<reference evidence="7 8" key="1">
    <citation type="submission" date="2018-05" db="EMBL/GenBank/DDBJ databases">
        <title>Flavobacterium sp. MEBiC07310.</title>
        <authorList>
            <person name="Baek K."/>
        </authorList>
    </citation>
    <scope>NUCLEOTIDE SEQUENCE [LARGE SCALE GENOMIC DNA]</scope>
    <source>
        <strain evidence="7 8">MEBiC07310</strain>
    </source>
</reference>
<comment type="similarity">
    <text evidence="2">Belongs to the RecX family.</text>
</comment>
<evidence type="ECO:0000256" key="3">
    <source>
        <dbReference type="ARBA" id="ARBA00018111"/>
    </source>
</evidence>
<evidence type="ECO:0000259" key="5">
    <source>
        <dbReference type="Pfam" id="PF02631"/>
    </source>
</evidence>
<dbReference type="Pfam" id="PF02631">
    <property type="entry name" value="RecX_HTH2"/>
    <property type="match status" value="1"/>
</dbReference>
<comment type="subcellular location">
    <subcellularLocation>
        <location evidence="1">Cytoplasm</location>
    </subcellularLocation>
</comment>
<dbReference type="PANTHER" id="PTHR33602:SF1">
    <property type="entry name" value="REGULATORY PROTEIN RECX FAMILY PROTEIN"/>
    <property type="match status" value="1"/>
</dbReference>
<organism evidence="7 8">
    <name type="scientific">Flavobacterium sediminis</name>
    <dbReference type="NCBI Taxonomy" id="2201181"/>
    <lineage>
        <taxon>Bacteria</taxon>
        <taxon>Pseudomonadati</taxon>
        <taxon>Bacteroidota</taxon>
        <taxon>Flavobacteriia</taxon>
        <taxon>Flavobacteriales</taxon>
        <taxon>Flavobacteriaceae</taxon>
        <taxon>Flavobacterium</taxon>
    </lineage>
</organism>
<dbReference type="GO" id="GO:0005737">
    <property type="term" value="C:cytoplasm"/>
    <property type="evidence" value="ECO:0007669"/>
    <property type="project" value="UniProtKB-SubCell"/>
</dbReference>
<evidence type="ECO:0000256" key="4">
    <source>
        <dbReference type="ARBA" id="ARBA00022490"/>
    </source>
</evidence>
<dbReference type="AlphaFoldDB" id="A0A2U8QYP5"/>
<evidence type="ECO:0000313" key="8">
    <source>
        <dbReference type="Proteomes" id="UP000245429"/>
    </source>
</evidence>
<dbReference type="Pfam" id="PF21981">
    <property type="entry name" value="RecX_HTH3"/>
    <property type="match status" value="1"/>
</dbReference>
<name>A0A2U8QYP5_9FLAO</name>
<dbReference type="InterPro" id="IPR053924">
    <property type="entry name" value="RecX_HTH_2nd"/>
</dbReference>
<dbReference type="InterPro" id="IPR036388">
    <property type="entry name" value="WH-like_DNA-bd_sf"/>
</dbReference>
<dbReference type="PANTHER" id="PTHR33602">
    <property type="entry name" value="REGULATORY PROTEIN RECX FAMILY PROTEIN"/>
    <property type="match status" value="1"/>
</dbReference>
<evidence type="ECO:0000256" key="1">
    <source>
        <dbReference type="ARBA" id="ARBA00004496"/>
    </source>
</evidence>
<dbReference type="KEGG" id="fse:DI487_05965"/>
<feature type="domain" description="RecX second three-helical" evidence="5">
    <location>
        <begin position="43"/>
        <end position="84"/>
    </location>
</feature>
<dbReference type="GO" id="GO:0006282">
    <property type="term" value="P:regulation of DNA repair"/>
    <property type="evidence" value="ECO:0007669"/>
    <property type="project" value="InterPro"/>
</dbReference>
<accession>A0A2U8QYP5</accession>
<protein>
    <recommendedName>
        <fullName evidence="3">Regulatory protein RecX</fullName>
    </recommendedName>
</protein>
<dbReference type="OrthoDB" id="1523826at2"/>
<sequence>MEYYCSYQDRCYKEIYEKLKSFHLIPEAKEKILLHLMENNFVNEERFAKSFVRGKHRYKYWGRVRITNELKFRDISSRLIREALAEISEEEYFDNFHQLAEKHWISLKEPKGSKKNKKFTDFLYRKGYESHLIFDKLNELNTH</sequence>
<dbReference type="InterPro" id="IPR053925">
    <property type="entry name" value="RecX_HTH_3rd"/>
</dbReference>
<evidence type="ECO:0000259" key="6">
    <source>
        <dbReference type="Pfam" id="PF21981"/>
    </source>
</evidence>
<keyword evidence="8" id="KW-1185">Reference proteome</keyword>
<keyword evidence="4" id="KW-0963">Cytoplasm</keyword>
<dbReference type="Proteomes" id="UP000245429">
    <property type="component" value="Chromosome"/>
</dbReference>
<evidence type="ECO:0000313" key="7">
    <source>
        <dbReference type="EMBL" id="AWM15283.1"/>
    </source>
</evidence>
<dbReference type="EMBL" id="CP029463">
    <property type="protein sequence ID" value="AWM15283.1"/>
    <property type="molecule type" value="Genomic_DNA"/>
</dbReference>
<evidence type="ECO:0000256" key="2">
    <source>
        <dbReference type="ARBA" id="ARBA00009695"/>
    </source>
</evidence>
<proteinExistence type="inferred from homology"/>
<dbReference type="Gene3D" id="1.10.10.10">
    <property type="entry name" value="Winged helix-like DNA-binding domain superfamily/Winged helix DNA-binding domain"/>
    <property type="match status" value="2"/>
</dbReference>
<dbReference type="InterPro" id="IPR003783">
    <property type="entry name" value="Regulatory_RecX"/>
</dbReference>